<dbReference type="GO" id="GO:0005634">
    <property type="term" value="C:nucleus"/>
    <property type="evidence" value="ECO:0007669"/>
    <property type="project" value="UniProtKB-SubCell"/>
</dbReference>
<proteinExistence type="predicted"/>
<feature type="domain" description="TCP" evidence="7">
    <location>
        <begin position="61"/>
        <end position="115"/>
    </location>
</feature>
<dbReference type="PROSITE" id="PS51369">
    <property type="entry name" value="TCP"/>
    <property type="match status" value="1"/>
</dbReference>
<dbReference type="GO" id="GO:0043565">
    <property type="term" value="F:sequence-specific DNA binding"/>
    <property type="evidence" value="ECO:0007669"/>
    <property type="project" value="TreeGrafter"/>
</dbReference>
<accession>A0A8B7CZG2</accession>
<evidence type="ECO:0000256" key="2">
    <source>
        <dbReference type="ARBA" id="ARBA00023015"/>
    </source>
</evidence>
<dbReference type="Pfam" id="PF03634">
    <property type="entry name" value="TCP"/>
    <property type="match status" value="1"/>
</dbReference>
<protein>
    <submittedName>
        <fullName evidence="9 10">Transcription factor PCF2-like</fullName>
    </submittedName>
</protein>
<dbReference type="PANTHER" id="PTHR31072:SF1">
    <property type="entry name" value="TRANSCRIPTION FACTOR TCP9"/>
    <property type="match status" value="1"/>
</dbReference>
<dbReference type="OrthoDB" id="1911901at2759"/>
<feature type="compositionally biased region" description="Acidic residues" evidence="6">
    <location>
        <begin position="352"/>
        <end position="369"/>
    </location>
</feature>
<evidence type="ECO:0000256" key="4">
    <source>
        <dbReference type="ARBA" id="ARBA00023163"/>
    </source>
</evidence>
<dbReference type="GO" id="GO:0003700">
    <property type="term" value="F:DNA-binding transcription factor activity"/>
    <property type="evidence" value="ECO:0007669"/>
    <property type="project" value="InterPro"/>
</dbReference>
<evidence type="ECO:0000259" key="7">
    <source>
        <dbReference type="PROSITE" id="PS51369"/>
    </source>
</evidence>
<feature type="region of interest" description="Disordered" evidence="6">
    <location>
        <begin position="148"/>
        <end position="177"/>
    </location>
</feature>
<sequence length="369" mass="38138">MDSQKQEEEEDEDSQRTGLRMGGDGGGGAARPTHHRLIVPKPEPMEFMGALPFLRRPGGRSKDRHTKVEGRGRRIRMPAACAARIFQLTRELGHKSDGETIRWLLQHAEPAIIAATGTGTVPAIATTVDGTLKIPTEAASASRCFTSTADGAGGEESGAKRRKKLQPTRAAANSGGGGGVAAVPYYPISAADPLLQGSGAISMSTGMAPIAAVGAAPAGLVPMWAMGNTVGASVIPPGALWMLPPSSAIPAGPSSQQPQIWTFPSPQIINLAGARPVPAVFPGSMPGLNLATTVDAQPLPAADGSAAVDGKKGEDGASAAGEAGKTQELQLMGESVESRHGQEAEEQQRQEPEEEEEDDEPLSESSPED</sequence>
<evidence type="ECO:0000256" key="3">
    <source>
        <dbReference type="ARBA" id="ARBA00023125"/>
    </source>
</evidence>
<reference evidence="8" key="1">
    <citation type="journal article" date="2019" name="Nat. Commun.">
        <title>Genome-wide association mapping of date palm fruit traits.</title>
        <authorList>
            <person name="Hazzouri K.M."/>
            <person name="Gros-Balthazard M."/>
            <person name="Flowers J.M."/>
            <person name="Copetti D."/>
            <person name="Lemansour A."/>
            <person name="Lebrun M."/>
            <person name="Masmoudi K."/>
            <person name="Ferrand S."/>
            <person name="Dhar M.I."/>
            <person name="Fresquez Z.A."/>
            <person name="Rosas U."/>
            <person name="Zhang J."/>
            <person name="Talag J."/>
            <person name="Lee S."/>
            <person name="Kudrna D."/>
            <person name="Powell R.F."/>
            <person name="Leitch I.J."/>
            <person name="Krueger R.R."/>
            <person name="Wing R.A."/>
            <person name="Amiri K.M.A."/>
            <person name="Purugganan M.D."/>
        </authorList>
    </citation>
    <scope>NUCLEOTIDE SEQUENCE [LARGE SCALE GENOMIC DNA]</scope>
    <source>
        <strain evidence="8">cv. Khalas</strain>
    </source>
</reference>
<gene>
    <name evidence="9 10" type="primary">LOC103721381</name>
</gene>
<keyword evidence="4" id="KW-0804">Transcription</keyword>
<evidence type="ECO:0000313" key="8">
    <source>
        <dbReference type="Proteomes" id="UP000228380"/>
    </source>
</evidence>
<keyword evidence="5" id="KW-0539">Nucleus</keyword>
<dbReference type="KEGG" id="pda:103721381"/>
<dbReference type="Proteomes" id="UP000228380">
    <property type="component" value="Chromosome 18"/>
</dbReference>
<feature type="region of interest" description="Disordered" evidence="6">
    <location>
        <begin position="301"/>
        <end position="369"/>
    </location>
</feature>
<dbReference type="InterPro" id="IPR005333">
    <property type="entry name" value="Transcription_factor_TCP"/>
</dbReference>
<dbReference type="PANTHER" id="PTHR31072">
    <property type="entry name" value="TRANSCRIPTION FACTOR TCP4-RELATED"/>
    <property type="match status" value="1"/>
</dbReference>
<keyword evidence="3" id="KW-0238">DNA-binding</keyword>
<evidence type="ECO:0000256" key="1">
    <source>
        <dbReference type="ARBA" id="ARBA00004123"/>
    </source>
</evidence>
<evidence type="ECO:0000256" key="5">
    <source>
        <dbReference type="ARBA" id="ARBA00023242"/>
    </source>
</evidence>
<evidence type="ECO:0000313" key="9">
    <source>
        <dbReference type="RefSeq" id="XP_008809784.2"/>
    </source>
</evidence>
<dbReference type="AlphaFoldDB" id="A0A8B7CZG2"/>
<feature type="region of interest" description="Disordered" evidence="6">
    <location>
        <begin position="1"/>
        <end position="35"/>
    </location>
</feature>
<name>A0A8B7CZG2_PHODC</name>
<keyword evidence="8" id="KW-1185">Reference proteome</keyword>
<dbReference type="RefSeq" id="XP_008809784.2">
    <property type="nucleotide sequence ID" value="XM_008811562.4"/>
</dbReference>
<dbReference type="InterPro" id="IPR017887">
    <property type="entry name" value="TF_TCP_subgr"/>
</dbReference>
<keyword evidence="2" id="KW-0805">Transcription regulation</keyword>
<evidence type="ECO:0000256" key="6">
    <source>
        <dbReference type="SAM" id="MobiDB-lite"/>
    </source>
</evidence>
<dbReference type="RefSeq" id="XP_008809785.2">
    <property type="nucleotide sequence ID" value="XM_008811563.4"/>
</dbReference>
<dbReference type="GeneID" id="103721381"/>
<evidence type="ECO:0000313" key="10">
    <source>
        <dbReference type="RefSeq" id="XP_008809785.2"/>
    </source>
</evidence>
<reference evidence="9 10" key="2">
    <citation type="submission" date="2025-04" db="UniProtKB">
        <authorList>
            <consortium name="RefSeq"/>
        </authorList>
    </citation>
    <scope>IDENTIFICATION</scope>
    <source>
        <tissue evidence="9 10">Young leaves</tissue>
    </source>
</reference>
<comment type="subcellular location">
    <subcellularLocation>
        <location evidence="1">Nucleus</location>
    </subcellularLocation>
</comment>
<feature type="compositionally biased region" description="Gly residues" evidence="6">
    <location>
        <begin position="20"/>
        <end position="29"/>
    </location>
</feature>
<organism evidence="8 9">
    <name type="scientific">Phoenix dactylifera</name>
    <name type="common">Date palm</name>
    <dbReference type="NCBI Taxonomy" id="42345"/>
    <lineage>
        <taxon>Eukaryota</taxon>
        <taxon>Viridiplantae</taxon>
        <taxon>Streptophyta</taxon>
        <taxon>Embryophyta</taxon>
        <taxon>Tracheophyta</taxon>
        <taxon>Spermatophyta</taxon>
        <taxon>Magnoliopsida</taxon>
        <taxon>Liliopsida</taxon>
        <taxon>Arecaceae</taxon>
        <taxon>Coryphoideae</taxon>
        <taxon>Phoeniceae</taxon>
        <taxon>Phoenix</taxon>
    </lineage>
</organism>
<feature type="compositionally biased region" description="Basic and acidic residues" evidence="6">
    <location>
        <begin position="336"/>
        <end position="351"/>
    </location>
</feature>